<dbReference type="Proteomes" id="UP000310334">
    <property type="component" value="Unassembled WGS sequence"/>
</dbReference>
<organism evidence="1 2">
    <name type="scientific">Metabacillus sediminilitoris</name>
    <dbReference type="NCBI Taxonomy" id="2567941"/>
    <lineage>
        <taxon>Bacteria</taxon>
        <taxon>Bacillati</taxon>
        <taxon>Bacillota</taxon>
        <taxon>Bacilli</taxon>
        <taxon>Bacillales</taxon>
        <taxon>Bacillaceae</taxon>
        <taxon>Metabacillus</taxon>
    </lineage>
</organism>
<evidence type="ECO:0000313" key="2">
    <source>
        <dbReference type="Proteomes" id="UP000310334"/>
    </source>
</evidence>
<dbReference type="EMBL" id="SSNT01000045">
    <property type="protein sequence ID" value="THF73976.1"/>
    <property type="molecule type" value="Genomic_DNA"/>
</dbReference>
<dbReference type="AlphaFoldDB" id="A0A4S4BHE8"/>
<evidence type="ECO:0000313" key="1">
    <source>
        <dbReference type="EMBL" id="THF73976.1"/>
    </source>
</evidence>
<sequence>MQGLAGENVLSEVRSKLGKIEANGVIDSAYIVIPGVMVGFLLRRIFFKIYLLKNKNV</sequence>
<keyword evidence="2" id="KW-1185">Reference proteome</keyword>
<protein>
    <submittedName>
        <fullName evidence="1">Spore germination protein</fullName>
    </submittedName>
</protein>
<reference evidence="1 2" key="1">
    <citation type="submission" date="2019-04" db="EMBL/GenBank/DDBJ databases">
        <title>Bacillus sediminilitoris sp. nov., isolated from a tidal flat sediment on the East China Sea.</title>
        <authorList>
            <person name="Wei Y."/>
            <person name="Mao H."/>
            <person name="Fang J."/>
        </authorList>
    </citation>
    <scope>NUCLEOTIDE SEQUENCE [LARGE SCALE GENOMIC DNA]</scope>
    <source>
        <strain evidence="1 2">DSL-17</strain>
    </source>
</reference>
<gene>
    <name evidence="1" type="ORF">E6W99_25910</name>
</gene>
<comment type="caution">
    <text evidence="1">The sequence shown here is derived from an EMBL/GenBank/DDBJ whole genome shotgun (WGS) entry which is preliminary data.</text>
</comment>
<proteinExistence type="predicted"/>
<name>A0A4S4BHE8_9BACI</name>
<accession>A0A4S4BHE8</accession>